<organism evidence="2 3">
    <name type="scientific">Dactylosporangium salmoneum</name>
    <dbReference type="NCBI Taxonomy" id="53361"/>
    <lineage>
        <taxon>Bacteria</taxon>
        <taxon>Bacillati</taxon>
        <taxon>Actinomycetota</taxon>
        <taxon>Actinomycetes</taxon>
        <taxon>Micromonosporales</taxon>
        <taxon>Micromonosporaceae</taxon>
        <taxon>Dactylosporangium</taxon>
    </lineage>
</organism>
<feature type="transmembrane region" description="Helical" evidence="1">
    <location>
        <begin position="54"/>
        <end position="77"/>
    </location>
</feature>
<evidence type="ECO:0000313" key="3">
    <source>
        <dbReference type="Proteomes" id="UP001501444"/>
    </source>
</evidence>
<keyword evidence="1" id="KW-1133">Transmembrane helix</keyword>
<accession>A0ABN3HJA6</accession>
<evidence type="ECO:0000256" key="1">
    <source>
        <dbReference type="SAM" id="Phobius"/>
    </source>
</evidence>
<dbReference type="EMBL" id="BAAARV010000088">
    <property type="protein sequence ID" value="GAA2381760.1"/>
    <property type="molecule type" value="Genomic_DNA"/>
</dbReference>
<feature type="transmembrane region" description="Helical" evidence="1">
    <location>
        <begin position="21"/>
        <end position="42"/>
    </location>
</feature>
<dbReference type="Proteomes" id="UP001501444">
    <property type="component" value="Unassembled WGS sequence"/>
</dbReference>
<reference evidence="2 3" key="1">
    <citation type="journal article" date="2019" name="Int. J. Syst. Evol. Microbiol.">
        <title>The Global Catalogue of Microorganisms (GCM) 10K type strain sequencing project: providing services to taxonomists for standard genome sequencing and annotation.</title>
        <authorList>
            <consortium name="The Broad Institute Genomics Platform"/>
            <consortium name="The Broad Institute Genome Sequencing Center for Infectious Disease"/>
            <person name="Wu L."/>
            <person name="Ma J."/>
        </authorList>
    </citation>
    <scope>NUCLEOTIDE SEQUENCE [LARGE SCALE GENOMIC DNA]</scope>
    <source>
        <strain evidence="2 3">JCM 3272</strain>
    </source>
</reference>
<evidence type="ECO:0000313" key="2">
    <source>
        <dbReference type="EMBL" id="GAA2381760.1"/>
    </source>
</evidence>
<keyword evidence="3" id="KW-1185">Reference proteome</keyword>
<comment type="caution">
    <text evidence="2">The sequence shown here is derived from an EMBL/GenBank/DDBJ whole genome shotgun (WGS) entry which is preliminary data.</text>
</comment>
<evidence type="ECO:0008006" key="4">
    <source>
        <dbReference type="Google" id="ProtNLM"/>
    </source>
</evidence>
<keyword evidence="1" id="KW-0812">Transmembrane</keyword>
<sequence length="117" mass="12654">MTEPDEGERPRRDPMRALRRTIAQTVVVFTIPFVFAIGRAALGLGRLKVDRSPAAWTVWGVGVALMVAASALAIQMLRGREPAATGKVTVWWAAGLWATGLVLAIVYSKMVPAPTLR</sequence>
<proteinExistence type="predicted"/>
<dbReference type="RefSeq" id="WP_344618773.1">
    <property type="nucleotide sequence ID" value="NZ_BAAARV010000088.1"/>
</dbReference>
<name>A0ABN3HJA6_9ACTN</name>
<feature type="transmembrane region" description="Helical" evidence="1">
    <location>
        <begin position="89"/>
        <end position="107"/>
    </location>
</feature>
<gene>
    <name evidence="2" type="ORF">GCM10010170_089700</name>
</gene>
<protein>
    <recommendedName>
        <fullName evidence="4">Integral membrane protein</fullName>
    </recommendedName>
</protein>
<keyword evidence="1" id="KW-0472">Membrane</keyword>